<sequence length="324" mass="33935">MTAHDIWALIDDRAGNTAQTLGVAEALGRGFRQIRVDYDRFARLPNLIRGASLLGVAPASRADLLAEASPALVIAAGRRLAPVARWIKGRAPDAALCQIMDPGWPGRGDFDLIAIPNHDGRAPEGANVLRVTGAPHRVTAPRLDAARAVWADRLGAVEGPRIAVLVGGATKDKPFSPGRAAALGRALAGLAAATGGRVLLTTSRRTGRAAEAALFAELPPQSWAYRWGDAGENPYFGLLAWADVVVVTGDSMSMVSEACGTDKPVLIDAPAAETSAKHARLHAELYARRRALPLAAPAGFDALDRTPLNAADDIAAALTRRPTA</sequence>
<accession>A0A212JIW1</accession>
<dbReference type="AlphaFoldDB" id="A0A212JIW1"/>
<dbReference type="InterPro" id="IPR009367">
    <property type="entry name" value="Elm1-like"/>
</dbReference>
<protein>
    <submittedName>
        <fullName evidence="1">Predicted nucleoside-diphosphate-sugar epimerase</fullName>
    </submittedName>
</protein>
<evidence type="ECO:0000313" key="1">
    <source>
        <dbReference type="EMBL" id="SBV99374.1"/>
    </source>
</evidence>
<dbReference type="SUPFAM" id="SSF53756">
    <property type="entry name" value="UDP-Glycosyltransferase/glycogen phosphorylase"/>
    <property type="match status" value="1"/>
</dbReference>
<reference evidence="1" key="1">
    <citation type="submission" date="2016-04" db="EMBL/GenBank/DDBJ databases">
        <authorList>
            <person name="Evans L.H."/>
            <person name="Alamgir A."/>
            <person name="Owens N."/>
            <person name="Weber N.D."/>
            <person name="Virtaneva K."/>
            <person name="Barbian K."/>
            <person name="Babar A."/>
            <person name="Rosenke K."/>
        </authorList>
    </citation>
    <scope>NUCLEOTIDE SEQUENCE</scope>
    <source>
        <strain evidence="1">86</strain>
    </source>
</reference>
<dbReference type="PANTHER" id="PTHR33986:SF15">
    <property type="entry name" value="MITOCHONDRIAL FISSION PROTEIN ELM1"/>
    <property type="match status" value="1"/>
</dbReference>
<dbReference type="PANTHER" id="PTHR33986">
    <property type="entry name" value="OS02G0535700 PROTEIN"/>
    <property type="match status" value="1"/>
</dbReference>
<dbReference type="EMBL" id="FLUO01000001">
    <property type="protein sequence ID" value="SBV99374.1"/>
    <property type="molecule type" value="Genomic_DNA"/>
</dbReference>
<gene>
    <name evidence="1" type="ORF">KL86APRO_11152</name>
</gene>
<organism evidence="1">
    <name type="scientific">uncultured Alphaproteobacteria bacterium</name>
    <dbReference type="NCBI Taxonomy" id="91750"/>
    <lineage>
        <taxon>Bacteria</taxon>
        <taxon>Pseudomonadati</taxon>
        <taxon>Pseudomonadota</taxon>
        <taxon>Alphaproteobacteria</taxon>
        <taxon>environmental samples</taxon>
    </lineage>
</organism>
<dbReference type="Pfam" id="PF06258">
    <property type="entry name" value="Mito_fiss_Elm1"/>
    <property type="match status" value="1"/>
</dbReference>
<name>A0A212JIW1_9PROT</name>
<proteinExistence type="predicted"/>